<proteinExistence type="predicted"/>
<dbReference type="Pfam" id="PF00903">
    <property type="entry name" value="Glyoxalase"/>
    <property type="match status" value="1"/>
</dbReference>
<reference evidence="2 3" key="1">
    <citation type="journal article" date="2018" name="Mol. Plant Microbe Interact.">
        <title>Taxonomically Different Co-Microsymbionts of a Relict Legume, Oxytropis popoviana, Have Complementary Sets of Symbiotic Genes and Together Increase the Efficiency of Plant Nodulation.</title>
        <authorList>
            <person name="Safronova V."/>
            <person name="Belimov A."/>
            <person name="Sazanova A."/>
            <person name="Chirak E."/>
            <person name="Verkhozina A."/>
            <person name="Kuznetsova I."/>
            <person name="Andronov E."/>
            <person name="Puhalsky J."/>
            <person name="Tikhonovich I."/>
        </authorList>
    </citation>
    <scope>NUCLEOTIDE SEQUENCE [LARGE SCALE GENOMIC DNA]</scope>
    <source>
        <strain evidence="2 3">Opo-235</strain>
    </source>
</reference>
<dbReference type="CDD" id="cd06587">
    <property type="entry name" value="VOC"/>
    <property type="match status" value="1"/>
</dbReference>
<dbReference type="SUPFAM" id="SSF54593">
    <property type="entry name" value="Glyoxalase/Bleomycin resistance protein/Dihydroxybiphenyl dioxygenase"/>
    <property type="match status" value="1"/>
</dbReference>
<dbReference type="Gene3D" id="3.10.180.10">
    <property type="entry name" value="2,3-Dihydroxybiphenyl 1,2-Dioxygenase, domain 1"/>
    <property type="match status" value="1"/>
</dbReference>
<dbReference type="InterPro" id="IPR029068">
    <property type="entry name" value="Glyas_Bleomycin-R_OHBP_Dase"/>
</dbReference>
<dbReference type="PROSITE" id="PS51819">
    <property type="entry name" value="VOC"/>
    <property type="match status" value="1"/>
</dbReference>
<name>A0A3M9X7T8_9HYPH</name>
<protein>
    <submittedName>
        <fullName evidence="2">VOC family protein</fullName>
    </submittedName>
</protein>
<dbReference type="InterPro" id="IPR037523">
    <property type="entry name" value="VOC_core"/>
</dbReference>
<dbReference type="AlphaFoldDB" id="A0A3M9X7T8"/>
<sequence length="124" mass="13090">MKLNHLNLITSEVAALAGFFTSHFGFETVAMRGKDAFAILRGADGFALNLMMPGKGQSAAYPDGSHIGFFVDSPDLVHAKQAELTQAGFAPGEVEDLTRGGFKSTTFYCMAPGGILVEVGSSRT</sequence>
<dbReference type="InterPro" id="IPR004360">
    <property type="entry name" value="Glyas_Fos-R_dOase_dom"/>
</dbReference>
<accession>A0A3M9X7T8</accession>
<organism evidence="2 3">
    <name type="scientific">Mesorhizobium japonicum</name>
    <dbReference type="NCBI Taxonomy" id="2066070"/>
    <lineage>
        <taxon>Bacteria</taxon>
        <taxon>Pseudomonadati</taxon>
        <taxon>Pseudomonadota</taxon>
        <taxon>Alphaproteobacteria</taxon>
        <taxon>Hyphomicrobiales</taxon>
        <taxon>Phyllobacteriaceae</taxon>
        <taxon>Mesorhizobium</taxon>
    </lineage>
</organism>
<dbReference type="Proteomes" id="UP000275436">
    <property type="component" value="Unassembled WGS sequence"/>
</dbReference>
<evidence type="ECO:0000259" key="1">
    <source>
        <dbReference type="PROSITE" id="PS51819"/>
    </source>
</evidence>
<feature type="domain" description="VOC" evidence="1">
    <location>
        <begin position="2"/>
        <end position="122"/>
    </location>
</feature>
<evidence type="ECO:0000313" key="3">
    <source>
        <dbReference type="Proteomes" id="UP000275436"/>
    </source>
</evidence>
<dbReference type="EMBL" id="QKOD01000005">
    <property type="protein sequence ID" value="RNJ43756.1"/>
    <property type="molecule type" value="Genomic_DNA"/>
</dbReference>
<comment type="caution">
    <text evidence="2">The sequence shown here is derived from an EMBL/GenBank/DDBJ whole genome shotgun (WGS) entry which is preliminary data.</text>
</comment>
<dbReference type="RefSeq" id="WP_123168715.1">
    <property type="nucleotide sequence ID" value="NZ_QKOD01000005.1"/>
</dbReference>
<gene>
    <name evidence="2" type="ORF">DNR46_19380</name>
</gene>
<evidence type="ECO:0000313" key="2">
    <source>
        <dbReference type="EMBL" id="RNJ43756.1"/>
    </source>
</evidence>